<evidence type="ECO:0000256" key="8">
    <source>
        <dbReference type="NCBIfam" id="TIGR00038"/>
    </source>
</evidence>
<comment type="similarity">
    <text evidence="3 7 9">Belongs to the elongation factor P family.</text>
</comment>
<dbReference type="FunFam" id="2.40.50.140:FF:000004">
    <property type="entry name" value="Elongation factor P"/>
    <property type="match status" value="1"/>
</dbReference>
<dbReference type="InterPro" id="IPR013185">
    <property type="entry name" value="Transl_elong_KOW-like"/>
</dbReference>
<dbReference type="EMBL" id="MHQO01000037">
    <property type="protein sequence ID" value="OHA06163.1"/>
    <property type="molecule type" value="Genomic_DNA"/>
</dbReference>
<keyword evidence="4 7" id="KW-0963">Cytoplasm</keyword>
<dbReference type="SUPFAM" id="SSF50104">
    <property type="entry name" value="Translation proteins SH3-like domain"/>
    <property type="match status" value="1"/>
</dbReference>
<dbReference type="SUPFAM" id="SSF50249">
    <property type="entry name" value="Nucleic acid-binding proteins"/>
    <property type="match status" value="2"/>
</dbReference>
<organism evidence="12 13">
    <name type="scientific">Candidatus Sungbacteria bacterium RIFCSPLOWO2_01_FULL_47_10</name>
    <dbReference type="NCBI Taxonomy" id="1802276"/>
    <lineage>
        <taxon>Bacteria</taxon>
        <taxon>Candidatus Sungiibacteriota</taxon>
    </lineage>
</organism>
<dbReference type="FunFam" id="2.30.30.30:FF:000003">
    <property type="entry name" value="Elongation factor P"/>
    <property type="match status" value="1"/>
</dbReference>
<dbReference type="Gene3D" id="2.40.50.140">
    <property type="entry name" value="Nucleic acid-binding proteins"/>
    <property type="match status" value="2"/>
</dbReference>
<evidence type="ECO:0000313" key="12">
    <source>
        <dbReference type="EMBL" id="OHA06163.1"/>
    </source>
</evidence>
<dbReference type="InterPro" id="IPR011768">
    <property type="entry name" value="Transl_elongation_fac_P"/>
</dbReference>
<dbReference type="Pfam" id="PF01132">
    <property type="entry name" value="EFP"/>
    <property type="match status" value="1"/>
</dbReference>
<dbReference type="GO" id="GO:0043043">
    <property type="term" value="P:peptide biosynthetic process"/>
    <property type="evidence" value="ECO:0007669"/>
    <property type="project" value="InterPro"/>
</dbReference>
<evidence type="ECO:0000259" key="11">
    <source>
        <dbReference type="SMART" id="SM01185"/>
    </source>
</evidence>
<dbReference type="Proteomes" id="UP000177982">
    <property type="component" value="Unassembled WGS sequence"/>
</dbReference>
<dbReference type="SMART" id="SM01185">
    <property type="entry name" value="EFP"/>
    <property type="match status" value="1"/>
</dbReference>
<dbReference type="PIRSF" id="PIRSF005901">
    <property type="entry name" value="EF-P"/>
    <property type="match status" value="1"/>
</dbReference>
<dbReference type="CDD" id="cd05794">
    <property type="entry name" value="S1_EF-P_repeat_2"/>
    <property type="match status" value="1"/>
</dbReference>
<comment type="caution">
    <text evidence="12">The sequence shown here is derived from an EMBL/GenBank/DDBJ whole genome shotgun (WGS) entry which is preliminary data.</text>
</comment>
<dbReference type="GO" id="GO:0003746">
    <property type="term" value="F:translation elongation factor activity"/>
    <property type="evidence" value="ECO:0007669"/>
    <property type="project" value="UniProtKB-UniRule"/>
</dbReference>
<proteinExistence type="inferred from homology"/>
<dbReference type="PANTHER" id="PTHR30053:SF12">
    <property type="entry name" value="ELONGATION FACTOR P (EF-P) FAMILY PROTEIN"/>
    <property type="match status" value="1"/>
</dbReference>
<evidence type="ECO:0000313" key="13">
    <source>
        <dbReference type="Proteomes" id="UP000177982"/>
    </source>
</evidence>
<gene>
    <name evidence="7" type="primary">efp</name>
    <name evidence="12" type="ORF">A2934_02005</name>
</gene>
<comment type="function">
    <text evidence="7">Involved in peptide bond synthesis. Stimulates efficient translation and peptide-bond synthesis on native or reconstituted 70S ribosomes in vitro. Probably functions indirectly by altering the affinity of the ribosome for aminoacyl-tRNA, thus increasing their reactivity as acceptors for peptidyl transferase.</text>
</comment>
<comment type="subcellular location">
    <subcellularLocation>
        <location evidence="1 7">Cytoplasm</location>
    </subcellularLocation>
</comment>
<dbReference type="NCBIfam" id="NF001810">
    <property type="entry name" value="PRK00529.1"/>
    <property type="match status" value="1"/>
</dbReference>
<evidence type="ECO:0000256" key="9">
    <source>
        <dbReference type="RuleBase" id="RU004389"/>
    </source>
</evidence>
<evidence type="ECO:0000256" key="3">
    <source>
        <dbReference type="ARBA" id="ARBA00009479"/>
    </source>
</evidence>
<dbReference type="InterPro" id="IPR020599">
    <property type="entry name" value="Transl_elong_fac_P/YeiP"/>
</dbReference>
<dbReference type="SMART" id="SM00841">
    <property type="entry name" value="Elong-fact-P_C"/>
    <property type="match status" value="1"/>
</dbReference>
<sequence length="189" mass="21025">MLSINDLENGIVVMIYGTPYQVLEVAHQHIGRGGSSVQTKLKNLSSGQVLSRNFKPSDSFQEADIEKKKLMFLYSHRHNHVFIDPADPKNRMTIPEDIAGTIIKWLKPNTECEAVFLEEKVISLSPPIKVELKVTEAPPGVKGDRSQAGTKSVKLETGTEINVPLFINEGDVVRINTVLGEYTERVEKA</sequence>
<evidence type="ECO:0000256" key="6">
    <source>
        <dbReference type="ARBA" id="ARBA00022917"/>
    </source>
</evidence>
<evidence type="ECO:0000259" key="10">
    <source>
        <dbReference type="SMART" id="SM00841"/>
    </source>
</evidence>
<dbReference type="HAMAP" id="MF_00141">
    <property type="entry name" value="EF_P"/>
    <property type="match status" value="1"/>
</dbReference>
<evidence type="ECO:0000256" key="1">
    <source>
        <dbReference type="ARBA" id="ARBA00004496"/>
    </source>
</evidence>
<keyword evidence="5 7" id="KW-0251">Elongation factor</keyword>
<dbReference type="InterPro" id="IPR013852">
    <property type="entry name" value="Transl_elong_P/YeiP_CS"/>
</dbReference>
<evidence type="ECO:0000256" key="4">
    <source>
        <dbReference type="ARBA" id="ARBA00022490"/>
    </source>
</evidence>
<dbReference type="GO" id="GO:0005829">
    <property type="term" value="C:cytosol"/>
    <property type="evidence" value="ECO:0007669"/>
    <property type="project" value="UniProtKB-ARBA"/>
</dbReference>
<feature type="domain" description="Elongation factor P C-terminal" evidence="10">
    <location>
        <begin position="130"/>
        <end position="185"/>
    </location>
</feature>
<protein>
    <recommendedName>
        <fullName evidence="7 8">Elongation factor P</fullName>
        <shortName evidence="7">EF-P</shortName>
    </recommendedName>
</protein>
<dbReference type="InterPro" id="IPR008991">
    <property type="entry name" value="Translation_prot_SH3-like_sf"/>
</dbReference>
<accession>A0A1G2L394</accession>
<name>A0A1G2L394_9BACT</name>
<dbReference type="Pfam" id="PF09285">
    <property type="entry name" value="Elong-fact-P_C"/>
    <property type="match status" value="1"/>
</dbReference>
<dbReference type="InterPro" id="IPR012340">
    <property type="entry name" value="NA-bd_OB-fold"/>
</dbReference>
<evidence type="ECO:0000256" key="5">
    <source>
        <dbReference type="ARBA" id="ARBA00022768"/>
    </source>
</evidence>
<dbReference type="Gene3D" id="2.30.30.30">
    <property type="match status" value="1"/>
</dbReference>
<reference evidence="12 13" key="1">
    <citation type="journal article" date="2016" name="Nat. Commun.">
        <title>Thousands of microbial genomes shed light on interconnected biogeochemical processes in an aquifer system.</title>
        <authorList>
            <person name="Anantharaman K."/>
            <person name="Brown C.T."/>
            <person name="Hug L.A."/>
            <person name="Sharon I."/>
            <person name="Castelle C.J."/>
            <person name="Probst A.J."/>
            <person name="Thomas B.C."/>
            <person name="Singh A."/>
            <person name="Wilkins M.J."/>
            <person name="Karaoz U."/>
            <person name="Brodie E.L."/>
            <person name="Williams K.H."/>
            <person name="Hubbard S.S."/>
            <person name="Banfield J.F."/>
        </authorList>
    </citation>
    <scope>NUCLEOTIDE SEQUENCE [LARGE SCALE GENOMIC DNA]</scope>
</reference>
<feature type="domain" description="Translation elongation factor P/YeiP central" evidence="11">
    <location>
        <begin position="67"/>
        <end position="122"/>
    </location>
</feature>
<dbReference type="PANTHER" id="PTHR30053">
    <property type="entry name" value="ELONGATION FACTOR P"/>
    <property type="match status" value="1"/>
</dbReference>
<dbReference type="InterPro" id="IPR001059">
    <property type="entry name" value="Transl_elong_P/YeiP_cen"/>
</dbReference>
<dbReference type="AlphaFoldDB" id="A0A1G2L394"/>
<dbReference type="NCBIfam" id="TIGR00038">
    <property type="entry name" value="efp"/>
    <property type="match status" value="1"/>
</dbReference>
<evidence type="ECO:0000256" key="2">
    <source>
        <dbReference type="ARBA" id="ARBA00004815"/>
    </source>
</evidence>
<keyword evidence="6 7" id="KW-0648">Protein biosynthesis</keyword>
<evidence type="ECO:0000256" key="7">
    <source>
        <dbReference type="HAMAP-Rule" id="MF_00141"/>
    </source>
</evidence>
<dbReference type="InterPro" id="IPR014722">
    <property type="entry name" value="Rib_uL2_dom2"/>
</dbReference>
<dbReference type="InterPro" id="IPR015365">
    <property type="entry name" value="Elong-fact-P_C"/>
</dbReference>
<comment type="pathway">
    <text evidence="2 7">Protein biosynthesis; polypeptide chain elongation.</text>
</comment>
<dbReference type="PROSITE" id="PS01275">
    <property type="entry name" value="EFP"/>
    <property type="match status" value="1"/>
</dbReference>
<dbReference type="Pfam" id="PF08207">
    <property type="entry name" value="EFP_N"/>
    <property type="match status" value="1"/>
</dbReference>
<dbReference type="UniPathway" id="UPA00345"/>